<dbReference type="SUPFAM" id="SSF54364">
    <property type="entry name" value="Translation initiation factor IF3, N-terminal domain"/>
    <property type="match status" value="1"/>
</dbReference>
<dbReference type="FunFam" id="3.10.20.80:FF:000001">
    <property type="entry name" value="Translation initiation factor IF-3"/>
    <property type="match status" value="1"/>
</dbReference>
<feature type="domain" description="Translation initiation factor 3 C-terminal" evidence="6">
    <location>
        <begin position="93"/>
        <end position="175"/>
    </location>
</feature>
<dbReference type="AlphaFoldDB" id="A0AB39JBR9"/>
<dbReference type="EMBL" id="CP158487">
    <property type="protein sequence ID" value="XDN89198.1"/>
    <property type="molecule type" value="Genomic_DNA"/>
</dbReference>
<proteinExistence type="inferred from homology"/>
<dbReference type="RefSeq" id="WP_082001319.1">
    <property type="nucleotide sequence ID" value="NZ_CP158487.1"/>
</dbReference>
<dbReference type="HAMAP" id="MF_00080">
    <property type="entry name" value="IF_3"/>
    <property type="match status" value="1"/>
</dbReference>
<comment type="subcellular location">
    <subcellularLocation>
        <location evidence="4">Cytoplasm</location>
    </subcellularLocation>
</comment>
<evidence type="ECO:0000313" key="8">
    <source>
        <dbReference type="EMBL" id="XDN89198.1"/>
    </source>
</evidence>
<dbReference type="InterPro" id="IPR001288">
    <property type="entry name" value="Translation_initiation_fac_3"/>
</dbReference>
<dbReference type="Pfam" id="PF05198">
    <property type="entry name" value="IF3_N"/>
    <property type="match status" value="1"/>
</dbReference>
<name>A0AB39JBR9_9BACT</name>
<reference evidence="8" key="1">
    <citation type="submission" date="2024-06" db="EMBL/GenBank/DDBJ databases">
        <authorList>
            <person name="Atkinson C."/>
            <person name="McLean J."/>
            <person name="Gallagher L."/>
            <person name="Bor B."/>
            <person name="Mougous J."/>
        </authorList>
    </citation>
    <scope>NUCLEOTIDE SEQUENCE</scope>
    <source>
        <strain evidence="8">TM7-074</strain>
    </source>
</reference>
<dbReference type="PANTHER" id="PTHR10938:SF0">
    <property type="entry name" value="TRANSLATION INITIATION FACTOR IF-3, MITOCHONDRIAL"/>
    <property type="match status" value="1"/>
</dbReference>
<dbReference type="GO" id="GO:0003743">
    <property type="term" value="F:translation initiation factor activity"/>
    <property type="evidence" value="ECO:0007669"/>
    <property type="project" value="UniProtKB-UniRule"/>
</dbReference>
<dbReference type="InterPro" id="IPR036787">
    <property type="entry name" value="T_IF-3_N_sf"/>
</dbReference>
<evidence type="ECO:0000256" key="5">
    <source>
        <dbReference type="NCBIfam" id="TIGR00168"/>
    </source>
</evidence>
<dbReference type="GO" id="GO:0016020">
    <property type="term" value="C:membrane"/>
    <property type="evidence" value="ECO:0007669"/>
    <property type="project" value="TreeGrafter"/>
</dbReference>
<evidence type="ECO:0000259" key="7">
    <source>
        <dbReference type="Pfam" id="PF05198"/>
    </source>
</evidence>
<protein>
    <recommendedName>
        <fullName evidence="4 5">Translation initiation factor IF-3</fullName>
    </recommendedName>
</protein>
<comment type="subunit">
    <text evidence="4">Monomer.</text>
</comment>
<dbReference type="NCBIfam" id="TIGR00168">
    <property type="entry name" value="infC"/>
    <property type="match status" value="1"/>
</dbReference>
<evidence type="ECO:0000256" key="2">
    <source>
        <dbReference type="ARBA" id="ARBA00022540"/>
    </source>
</evidence>
<evidence type="ECO:0000256" key="3">
    <source>
        <dbReference type="ARBA" id="ARBA00022917"/>
    </source>
</evidence>
<keyword evidence="3 4" id="KW-0648">Protein biosynthesis</keyword>
<gene>
    <name evidence="4 8" type="primary">infC</name>
    <name evidence="8" type="ORF">TM074_00595</name>
</gene>
<keyword evidence="2 4" id="KW-0396">Initiation factor</keyword>
<keyword evidence="4" id="KW-0963">Cytoplasm</keyword>
<dbReference type="SUPFAM" id="SSF55200">
    <property type="entry name" value="Translation initiation factor IF3, C-terminal domain"/>
    <property type="match status" value="1"/>
</dbReference>
<dbReference type="InterPro" id="IPR019814">
    <property type="entry name" value="Translation_initiation_fac_3_N"/>
</dbReference>
<dbReference type="InterPro" id="IPR019815">
    <property type="entry name" value="Translation_initiation_fac_3_C"/>
</dbReference>
<feature type="domain" description="Translation initiation factor 3 N-terminal" evidence="7">
    <location>
        <begin position="15"/>
        <end position="83"/>
    </location>
</feature>
<dbReference type="PANTHER" id="PTHR10938">
    <property type="entry name" value="TRANSLATION INITIATION FACTOR IF-3"/>
    <property type="match status" value="1"/>
</dbReference>
<dbReference type="GO" id="GO:0032790">
    <property type="term" value="P:ribosome disassembly"/>
    <property type="evidence" value="ECO:0007669"/>
    <property type="project" value="TreeGrafter"/>
</dbReference>
<dbReference type="InterPro" id="IPR036788">
    <property type="entry name" value="T_IF-3_C_sf"/>
</dbReference>
<accession>A0AB39JBR9</accession>
<dbReference type="GO" id="GO:0005829">
    <property type="term" value="C:cytosol"/>
    <property type="evidence" value="ECO:0007669"/>
    <property type="project" value="TreeGrafter"/>
</dbReference>
<evidence type="ECO:0000259" key="6">
    <source>
        <dbReference type="Pfam" id="PF00707"/>
    </source>
</evidence>
<dbReference type="GO" id="GO:0043022">
    <property type="term" value="F:ribosome binding"/>
    <property type="evidence" value="ECO:0007669"/>
    <property type="project" value="TreeGrafter"/>
</dbReference>
<comment type="function">
    <text evidence="4">IF-3 binds to the 30S ribosomal subunit and shifts the equilibrium between 70S ribosomes and their 50S and 30S subunits in favor of the free subunits, thus enhancing the availability of 30S subunits on which protein synthesis initiation begins.</text>
</comment>
<evidence type="ECO:0000256" key="4">
    <source>
        <dbReference type="HAMAP-Rule" id="MF_00080"/>
    </source>
</evidence>
<dbReference type="Gene3D" id="3.30.110.10">
    <property type="entry name" value="Translation initiation factor 3 (IF-3), C-terminal domain"/>
    <property type="match status" value="1"/>
</dbReference>
<sequence>MASKGEPEINKSIRINGAIRAKELRIIGPDGEQLGIMSLQEALKKAEDMNLDLVEISPGAKPPVAKIIDWGKYQYQKMKDQQKNRRQAKSGDLKQMRFGLKIGAGDLEVKLKKIRKFLENGHKVRIQVVYKGREMAHKEIGYELIDKVMDQLSDDAILEQKPQMAGRNLSVVIRSK</sequence>
<comment type="similarity">
    <text evidence="1 4">Belongs to the IF-3 family.</text>
</comment>
<organism evidence="8">
    <name type="scientific">Candidatus Nanosynbacter sp. TM7-074</name>
    <dbReference type="NCBI Taxonomy" id="3158573"/>
    <lineage>
        <taxon>Bacteria</taxon>
        <taxon>Candidatus Saccharimonadota</taxon>
        <taxon>Candidatus Saccharimonadia</taxon>
        <taxon>Candidatus Nanosynbacterales</taxon>
        <taxon>Candidatus Nanosynbacteraceae</taxon>
        <taxon>Candidatus Nanosynbacter</taxon>
    </lineage>
</organism>
<dbReference type="Gene3D" id="3.10.20.80">
    <property type="entry name" value="Translation initiation factor 3 (IF-3), N-terminal domain"/>
    <property type="match status" value="1"/>
</dbReference>
<evidence type="ECO:0000256" key="1">
    <source>
        <dbReference type="ARBA" id="ARBA00005439"/>
    </source>
</evidence>
<dbReference type="Pfam" id="PF00707">
    <property type="entry name" value="IF3_C"/>
    <property type="match status" value="1"/>
</dbReference>